<evidence type="ECO:0000259" key="11">
    <source>
        <dbReference type="Pfam" id="PF24621"/>
    </source>
</evidence>
<name>A0ABZ1KF74_STRAH</name>
<evidence type="ECO:0000256" key="2">
    <source>
        <dbReference type="ARBA" id="ARBA00022723"/>
    </source>
</evidence>
<evidence type="ECO:0000313" key="13">
    <source>
        <dbReference type="Proteomes" id="UP001622557"/>
    </source>
</evidence>
<dbReference type="Proteomes" id="UP001622557">
    <property type="component" value="Chromosome"/>
</dbReference>
<dbReference type="InterPro" id="IPR030960">
    <property type="entry name" value="DHQS/DOIS_N"/>
</dbReference>
<dbReference type="SUPFAM" id="SSF56796">
    <property type="entry name" value="Dehydroquinate synthase-like"/>
    <property type="match status" value="1"/>
</dbReference>
<feature type="region of interest" description="Disordered" evidence="9">
    <location>
        <begin position="1"/>
        <end position="29"/>
    </location>
</feature>
<dbReference type="RefSeq" id="WP_268694619.1">
    <property type="nucleotide sequence ID" value="NZ_CP108164.1"/>
</dbReference>
<sequence>MESLVQSTTRTRPDTDDPSAPALIRNGGDRPEWLVQATKPVRYEVRMVDGLLDPAHPDLALAGVTERTGNRRFIVLDDHVERHYGDRLRTYLDAHGLEPTICVLAAEERTKTMDSVSHVVRALDAFGISRRHDPIIAVGGGVLLDIVGFAASLYRRSTPYVRVPTTLIGIVDAGVGVKTGVNFGSHKNRLGTYFAPALALLDRDFLATLDERHISNGLAEILKIALVKDMRLFSLLERHGTTLVSSRMQARGADGEVVQEVLERAIHGMLEELQPNLWENDLQRLVDYGHTFSPTIEMRALPDLLHGEAVGIDMALTTAIARRRGLVGAGEQRRIGGVMRRLRLPQYHPVCEVHSLAEALEDTVRHRDGLQRLPLPVGIGSARFVNDVVVDEIEQALATLAAGGLDAA</sequence>
<evidence type="ECO:0000256" key="6">
    <source>
        <dbReference type="ARBA" id="ARBA00023993"/>
    </source>
</evidence>
<dbReference type="EC" id="4.2.3.152" evidence="7"/>
<dbReference type="Pfam" id="PF01761">
    <property type="entry name" value="DHQ_synthase"/>
    <property type="match status" value="1"/>
</dbReference>
<dbReference type="Pfam" id="PF24621">
    <property type="entry name" value="DHQS_C"/>
    <property type="match status" value="1"/>
</dbReference>
<reference evidence="12 13" key="1">
    <citation type="submission" date="2022-10" db="EMBL/GenBank/DDBJ databases">
        <title>The complete genomes of actinobacterial strains from the NBC collection.</title>
        <authorList>
            <person name="Joergensen T.S."/>
            <person name="Alvarez Arevalo M."/>
            <person name="Sterndorff E.B."/>
            <person name="Faurdal D."/>
            <person name="Vuksanovic O."/>
            <person name="Mourched A.-S."/>
            <person name="Charusanti P."/>
            <person name="Shaw S."/>
            <person name="Blin K."/>
            <person name="Weber T."/>
        </authorList>
    </citation>
    <scope>NUCLEOTIDE SEQUENCE [LARGE SCALE GENOMIC DNA]</scope>
    <source>
        <strain evidence="12 13">NBC_00156</strain>
    </source>
</reference>
<dbReference type="InterPro" id="IPR035872">
    <property type="entry name" value="EEVS-like"/>
</dbReference>
<gene>
    <name evidence="12" type="ORF">OG350_02715</name>
</gene>
<keyword evidence="5" id="KW-0456">Lyase</keyword>
<dbReference type="CDD" id="cd08199">
    <property type="entry name" value="EEVS"/>
    <property type="match status" value="1"/>
</dbReference>
<proteinExistence type="predicted"/>
<dbReference type="InterPro" id="IPR056179">
    <property type="entry name" value="DHQS_C"/>
</dbReference>
<evidence type="ECO:0000256" key="1">
    <source>
        <dbReference type="ARBA" id="ARBA00001911"/>
    </source>
</evidence>
<feature type="domain" description="3-dehydroquinate synthase N-terminal" evidence="10">
    <location>
        <begin position="102"/>
        <end position="215"/>
    </location>
</feature>
<evidence type="ECO:0000256" key="9">
    <source>
        <dbReference type="SAM" id="MobiDB-lite"/>
    </source>
</evidence>
<dbReference type="Gene3D" id="3.40.50.1970">
    <property type="match status" value="1"/>
</dbReference>
<evidence type="ECO:0000256" key="3">
    <source>
        <dbReference type="ARBA" id="ARBA00022741"/>
    </source>
</evidence>
<keyword evidence="13" id="KW-1185">Reference proteome</keyword>
<dbReference type="EMBL" id="CP108164">
    <property type="protein sequence ID" value="WTQ79278.1"/>
    <property type="molecule type" value="Genomic_DNA"/>
</dbReference>
<feature type="domain" description="3-dehydroquinate synthase C-terminal" evidence="11">
    <location>
        <begin position="217"/>
        <end position="360"/>
    </location>
</feature>
<keyword evidence="2" id="KW-0479">Metal-binding</keyword>
<keyword evidence="4" id="KW-0520">NAD</keyword>
<dbReference type="GeneID" id="97279301"/>
<evidence type="ECO:0000256" key="4">
    <source>
        <dbReference type="ARBA" id="ARBA00023027"/>
    </source>
</evidence>
<comment type="catalytic activity">
    <reaction evidence="6">
        <text>D-sedoheptulose 7-phosphate = 2-epi-5-epi-valiolone + phosphate</text>
        <dbReference type="Rhea" id="RHEA:44184"/>
        <dbReference type="ChEBI" id="CHEBI:43474"/>
        <dbReference type="ChEBI" id="CHEBI:57483"/>
        <dbReference type="ChEBI" id="CHEBI:84187"/>
        <dbReference type="EC" id="4.2.3.152"/>
    </reaction>
</comment>
<organism evidence="12 13">
    <name type="scientific">Streptomyces achromogenes</name>
    <dbReference type="NCBI Taxonomy" id="67255"/>
    <lineage>
        <taxon>Bacteria</taxon>
        <taxon>Bacillati</taxon>
        <taxon>Actinomycetota</taxon>
        <taxon>Actinomycetes</taxon>
        <taxon>Kitasatosporales</taxon>
        <taxon>Streptomycetaceae</taxon>
        <taxon>Streptomyces</taxon>
    </lineage>
</organism>
<dbReference type="PANTHER" id="PTHR43622">
    <property type="entry name" value="3-DEHYDROQUINATE SYNTHASE"/>
    <property type="match status" value="1"/>
</dbReference>
<dbReference type="InterPro" id="IPR050071">
    <property type="entry name" value="Dehydroquinate_synthase"/>
</dbReference>
<comment type="cofactor">
    <cofactor evidence="1">
        <name>NAD(+)</name>
        <dbReference type="ChEBI" id="CHEBI:57540"/>
    </cofactor>
</comment>
<dbReference type="PANTHER" id="PTHR43622:SF3">
    <property type="entry name" value="2-EPI-5-EPI-VALIOLONE SYNTHASE"/>
    <property type="match status" value="1"/>
</dbReference>
<evidence type="ECO:0000256" key="5">
    <source>
        <dbReference type="ARBA" id="ARBA00023239"/>
    </source>
</evidence>
<evidence type="ECO:0000256" key="8">
    <source>
        <dbReference type="ARBA" id="ARBA00024092"/>
    </source>
</evidence>
<protein>
    <recommendedName>
        <fullName evidence="8">2-epi-5-epi-valiolone synthase</fullName>
        <ecNumber evidence="7">4.2.3.152</ecNumber>
    </recommendedName>
</protein>
<evidence type="ECO:0000256" key="7">
    <source>
        <dbReference type="ARBA" id="ARBA00024060"/>
    </source>
</evidence>
<keyword evidence="3" id="KW-0547">Nucleotide-binding</keyword>
<accession>A0ABZ1KF74</accession>
<evidence type="ECO:0000259" key="10">
    <source>
        <dbReference type="Pfam" id="PF01761"/>
    </source>
</evidence>
<evidence type="ECO:0000313" key="12">
    <source>
        <dbReference type="EMBL" id="WTQ79278.1"/>
    </source>
</evidence>
<dbReference type="Gene3D" id="1.20.1090.10">
    <property type="entry name" value="Dehydroquinate synthase-like - alpha domain"/>
    <property type="match status" value="1"/>
</dbReference>